<accession>A0A5Q5AR49</accession>
<dbReference type="EMBL" id="MK602174">
    <property type="protein sequence ID" value="QEE82889.1"/>
    <property type="molecule type" value="Genomic_RNA"/>
</dbReference>
<evidence type="ECO:0000313" key="1">
    <source>
        <dbReference type="EMBL" id="QEE82889.1"/>
    </source>
</evidence>
<evidence type="ECO:0000313" key="2">
    <source>
        <dbReference type="Proteomes" id="UP000677756"/>
    </source>
</evidence>
<dbReference type="Pfam" id="PF16505">
    <property type="entry name" value="Emaravirus_P4"/>
    <property type="match status" value="1"/>
</dbReference>
<dbReference type="RefSeq" id="YP_010088073.1">
    <property type="nucleotide sequence ID" value="NC_055649.1"/>
</dbReference>
<dbReference type="KEGG" id="vg:65247067"/>
<protein>
    <submittedName>
        <fullName evidence="1">Movement protein</fullName>
    </submittedName>
</protein>
<keyword evidence="2" id="KW-1185">Reference proteome</keyword>
<organism evidence="1 2">
    <name type="scientific">Emaravirus kiwii</name>
    <dbReference type="NCBI Taxonomy" id="2660760"/>
    <lineage>
        <taxon>Viruses</taxon>
        <taxon>Riboviria</taxon>
        <taxon>Orthornavirae</taxon>
        <taxon>Negarnaviricota</taxon>
        <taxon>Polyploviricotina</taxon>
        <taxon>Bunyaviricetes</taxon>
        <taxon>Elliovirales</taxon>
        <taxon>Fimoviridae</taxon>
        <taxon>Emaravirus</taxon>
    </lineage>
</organism>
<dbReference type="GeneID" id="65247067"/>
<dbReference type="Proteomes" id="UP000677756">
    <property type="component" value="Genome"/>
</dbReference>
<name>A0A5Q5AR49_9VIRU</name>
<reference evidence="1" key="1">
    <citation type="journal article" date="2019" name="Virus Res.">
        <title>Molecular characterization of a novel emaravrius infecting Actinidia spp. in China.</title>
        <authorList>
            <person name="Wang Y."/>
            <person name="Zhai L."/>
            <person name="Wen S."/>
            <person name="Yang Z."/>
            <person name="Wang G."/>
            <person name="Hong N."/>
        </authorList>
    </citation>
    <scope>NUCLEOTIDE SEQUENCE</scope>
    <source>
        <strain evidence="1">YD</strain>
    </source>
</reference>
<sequence length="361" mass="40507">MFSAMIMLLVVCMMPGTGGMKPTNVNNHDFTTSGPNGIESITEVTWNNIKSMNVKVKLPIKAGTVELPISVYHETYKLWMATKQSMTRIASTAFMWTPTSSKFNEMATLLVIDNRFKNDGIKSGKKALMKTGKLNIDLVGTTITAVTFDPNFQQFITGSLDFATDTMDINKIKFYISFPDTRMAETGSTAGFLDISWKTMPDDNGVYEQVQWDVFTFEKQLPAEVALMSGKNNFQKIKNYLDKKYNDRKDALRKLEDFSNALVYGTDQGLNKVKNHLSEETSSSQALVRDSSRRIEAIRLKQIQTELSDAKSKLTEVLAGNDIEAIKIAKDALIQVFKKHNMPIPVEEVKDEGYILIGEAQ</sequence>
<proteinExistence type="predicted"/>
<dbReference type="InterPro" id="IPR032434">
    <property type="entry name" value="Emaravirus_P4"/>
</dbReference>